<evidence type="ECO:0000313" key="1">
    <source>
        <dbReference type="EMBL" id="OQR69178.1"/>
    </source>
</evidence>
<dbReference type="AlphaFoldDB" id="A0A1V9X6Z3"/>
<comment type="caution">
    <text evidence="1">The sequence shown here is derived from an EMBL/GenBank/DDBJ whole genome shotgun (WGS) entry which is preliminary data.</text>
</comment>
<reference evidence="1 2" key="1">
    <citation type="journal article" date="2017" name="Gigascience">
        <title>Draft genome of the honey bee ectoparasitic mite, Tropilaelaps mercedesae, is shaped by the parasitic life history.</title>
        <authorList>
            <person name="Dong X."/>
            <person name="Armstrong S.D."/>
            <person name="Xia D."/>
            <person name="Makepeace B.L."/>
            <person name="Darby A.C."/>
            <person name="Kadowaki T."/>
        </authorList>
    </citation>
    <scope>NUCLEOTIDE SEQUENCE [LARGE SCALE GENOMIC DNA]</scope>
    <source>
        <strain evidence="1">Wuxi-XJTLU</strain>
    </source>
</reference>
<dbReference type="InParanoid" id="A0A1V9X6Z3"/>
<proteinExistence type="predicted"/>
<dbReference type="Proteomes" id="UP000192247">
    <property type="component" value="Unassembled WGS sequence"/>
</dbReference>
<protein>
    <submittedName>
        <fullName evidence="1">Uncharacterized protein</fullName>
    </submittedName>
</protein>
<accession>A0A1V9X6Z3</accession>
<name>A0A1V9X6Z3_9ACAR</name>
<dbReference type="EMBL" id="MNPL01021920">
    <property type="protein sequence ID" value="OQR69178.1"/>
    <property type="molecule type" value="Genomic_DNA"/>
</dbReference>
<dbReference type="OrthoDB" id="10421491at2759"/>
<keyword evidence="2" id="KW-1185">Reference proteome</keyword>
<gene>
    <name evidence="1" type="ORF">BIW11_12421</name>
</gene>
<evidence type="ECO:0000313" key="2">
    <source>
        <dbReference type="Proteomes" id="UP000192247"/>
    </source>
</evidence>
<feature type="non-terminal residue" evidence="1">
    <location>
        <position position="1"/>
    </location>
</feature>
<organism evidence="1 2">
    <name type="scientific">Tropilaelaps mercedesae</name>
    <dbReference type="NCBI Taxonomy" id="418985"/>
    <lineage>
        <taxon>Eukaryota</taxon>
        <taxon>Metazoa</taxon>
        <taxon>Ecdysozoa</taxon>
        <taxon>Arthropoda</taxon>
        <taxon>Chelicerata</taxon>
        <taxon>Arachnida</taxon>
        <taxon>Acari</taxon>
        <taxon>Parasitiformes</taxon>
        <taxon>Mesostigmata</taxon>
        <taxon>Gamasina</taxon>
        <taxon>Dermanyssoidea</taxon>
        <taxon>Laelapidae</taxon>
        <taxon>Tropilaelaps</taxon>
    </lineage>
</organism>
<sequence length="139" mass="14800">ASDASLHTIPGSCGWASGLQPFAYDVPVPSPVRLGSPMGPRPSQAYPQLIASRPRLVSFDGANNGSGITLRAEVLDPSYYSGTIKRKTRMNGDLAQAIAAFGLPTSRLSHVRAGRKGNSEDTQDLPSNMEVVYQERTAV</sequence>